<proteinExistence type="predicted"/>
<dbReference type="EMBL" id="MLYV02000468">
    <property type="protein sequence ID" value="PSR93731.1"/>
    <property type="molecule type" value="Genomic_DNA"/>
</dbReference>
<evidence type="ECO:0000313" key="3">
    <source>
        <dbReference type="Proteomes" id="UP000186601"/>
    </source>
</evidence>
<gene>
    <name evidence="2" type="ORF">PHLCEN_2v4626</name>
</gene>
<evidence type="ECO:0000313" key="2">
    <source>
        <dbReference type="EMBL" id="PSR93731.1"/>
    </source>
</evidence>
<organism evidence="2 3">
    <name type="scientific">Hermanssonia centrifuga</name>
    <dbReference type="NCBI Taxonomy" id="98765"/>
    <lineage>
        <taxon>Eukaryota</taxon>
        <taxon>Fungi</taxon>
        <taxon>Dikarya</taxon>
        <taxon>Basidiomycota</taxon>
        <taxon>Agaricomycotina</taxon>
        <taxon>Agaricomycetes</taxon>
        <taxon>Polyporales</taxon>
        <taxon>Meruliaceae</taxon>
        <taxon>Hermanssonia</taxon>
    </lineage>
</organism>
<keyword evidence="3" id="KW-1185">Reference proteome</keyword>
<accession>A0A2R6PMU4</accession>
<name>A0A2R6PMU4_9APHY</name>
<evidence type="ECO:0000256" key="1">
    <source>
        <dbReference type="SAM" id="MobiDB-lite"/>
    </source>
</evidence>
<dbReference type="Proteomes" id="UP000186601">
    <property type="component" value="Unassembled WGS sequence"/>
</dbReference>
<sequence length="202" mass="21399">MFSVLRTILAPQVEAVPEAGILSSEQLLASSDAASNECLSISVSLSEPQSEDQTLETKGVLQRSARVVTLENQPVISDTTLGVLDSKSLKPVTGSSPVVVVVGNENTQPISTHAPSGDGLHRTEPVTSFSQQSIKAVQAPSSPRIDQLCKSAANRRDFQEYEEGQGVLRIQAGKIEPLGIPVPSTYADATNVSDTELYARGL</sequence>
<reference evidence="2 3" key="1">
    <citation type="submission" date="2018-02" db="EMBL/GenBank/DDBJ databases">
        <title>Genome sequence of the basidiomycete white-rot fungus Phlebia centrifuga.</title>
        <authorList>
            <person name="Granchi Z."/>
            <person name="Peng M."/>
            <person name="de Vries R.P."/>
            <person name="Hilden K."/>
            <person name="Makela M.R."/>
            <person name="Grigoriev I."/>
            <person name="Riley R."/>
        </authorList>
    </citation>
    <scope>NUCLEOTIDE SEQUENCE [LARGE SCALE GENOMIC DNA]</scope>
    <source>
        <strain evidence="2 3">FBCC195</strain>
    </source>
</reference>
<dbReference type="OrthoDB" id="2804738at2759"/>
<dbReference type="AlphaFoldDB" id="A0A2R6PMU4"/>
<protein>
    <submittedName>
        <fullName evidence="2">Uncharacterized protein</fullName>
    </submittedName>
</protein>
<comment type="caution">
    <text evidence="2">The sequence shown here is derived from an EMBL/GenBank/DDBJ whole genome shotgun (WGS) entry which is preliminary data.</text>
</comment>
<feature type="region of interest" description="Disordered" evidence="1">
    <location>
        <begin position="107"/>
        <end position="131"/>
    </location>
</feature>